<evidence type="ECO:0000256" key="4">
    <source>
        <dbReference type="ARBA" id="ARBA00022692"/>
    </source>
</evidence>
<evidence type="ECO:0000256" key="7">
    <source>
        <dbReference type="RuleBase" id="RU366058"/>
    </source>
</evidence>
<feature type="domain" description="VTT" evidence="8">
    <location>
        <begin position="85"/>
        <end position="201"/>
    </location>
</feature>
<dbReference type="GO" id="GO:0005886">
    <property type="term" value="C:plasma membrane"/>
    <property type="evidence" value="ECO:0007669"/>
    <property type="project" value="UniProtKB-SubCell"/>
</dbReference>
<reference evidence="9" key="4">
    <citation type="submission" date="2024-05" db="EMBL/GenBank/DDBJ databases">
        <authorList>
            <person name="Sun Q."/>
            <person name="Zhou Y."/>
        </authorList>
    </citation>
    <scope>NUCLEOTIDE SEQUENCE</scope>
    <source>
        <strain evidence="9">CGMCC 4.5581</strain>
    </source>
</reference>
<dbReference type="Pfam" id="PF09335">
    <property type="entry name" value="VTT_dom"/>
    <property type="match status" value="1"/>
</dbReference>
<dbReference type="EMBL" id="JAAMPA010000001">
    <property type="protein sequence ID" value="NIH66917.1"/>
    <property type="molecule type" value="Genomic_DNA"/>
</dbReference>
<evidence type="ECO:0000256" key="1">
    <source>
        <dbReference type="ARBA" id="ARBA00004651"/>
    </source>
</evidence>
<proteinExistence type="inferred from homology"/>
<feature type="transmembrane region" description="Helical" evidence="7">
    <location>
        <begin position="92"/>
        <end position="122"/>
    </location>
</feature>
<keyword evidence="3 7" id="KW-1003">Cell membrane</keyword>
<dbReference type="PANTHER" id="PTHR12677">
    <property type="entry name" value="GOLGI APPARATUS MEMBRANE PROTEIN TVP38-RELATED"/>
    <property type="match status" value="1"/>
</dbReference>
<evidence type="ECO:0000256" key="2">
    <source>
        <dbReference type="ARBA" id="ARBA00008640"/>
    </source>
</evidence>
<keyword evidence="6 7" id="KW-0472">Membrane</keyword>
<evidence type="ECO:0000313" key="12">
    <source>
        <dbReference type="Proteomes" id="UP000648663"/>
    </source>
</evidence>
<dbReference type="PANTHER" id="PTHR12677:SF59">
    <property type="entry name" value="GOLGI APPARATUS MEMBRANE PROTEIN TVP38-RELATED"/>
    <property type="match status" value="1"/>
</dbReference>
<name>A0A846LH60_9ACTN</name>
<evidence type="ECO:0000259" key="8">
    <source>
        <dbReference type="Pfam" id="PF09335"/>
    </source>
</evidence>
<reference evidence="9" key="1">
    <citation type="journal article" date="2014" name="Int. J. Syst. Evol. Microbiol.">
        <title>Complete genome of a new Firmicutes species belonging to the dominant human colonic microbiota ('Ruminococcus bicirculans') reveals two chromosomes and a selective capacity to utilize plant glucans.</title>
        <authorList>
            <consortium name="NISC Comparative Sequencing Program"/>
            <person name="Wegmann U."/>
            <person name="Louis P."/>
            <person name="Goesmann A."/>
            <person name="Henrissat B."/>
            <person name="Duncan S.H."/>
            <person name="Flint H.J."/>
        </authorList>
    </citation>
    <scope>NUCLEOTIDE SEQUENCE</scope>
    <source>
        <strain evidence="9">CGMCC 4.5581</strain>
    </source>
</reference>
<dbReference type="InterPro" id="IPR032816">
    <property type="entry name" value="VTT_dom"/>
</dbReference>
<reference evidence="12" key="2">
    <citation type="journal article" date="2019" name="Int. J. Syst. Evol. Microbiol.">
        <title>The Global Catalogue of Microorganisms (GCM) 10K type strain sequencing project: providing services to taxonomists for standard genome sequencing and annotation.</title>
        <authorList>
            <consortium name="The Broad Institute Genomics Platform"/>
            <consortium name="The Broad Institute Genome Sequencing Center for Infectious Disease"/>
            <person name="Wu L."/>
            <person name="Ma J."/>
        </authorList>
    </citation>
    <scope>NUCLEOTIDE SEQUENCE [LARGE SCALE GENOMIC DNA]</scope>
    <source>
        <strain evidence="12">CGMCC 4.5581</strain>
    </source>
</reference>
<keyword evidence="5 7" id="KW-1133">Transmembrane helix</keyword>
<dbReference type="InterPro" id="IPR015414">
    <property type="entry name" value="TMEM64"/>
</dbReference>
<evidence type="ECO:0000256" key="5">
    <source>
        <dbReference type="ARBA" id="ARBA00022989"/>
    </source>
</evidence>
<evidence type="ECO:0000256" key="3">
    <source>
        <dbReference type="ARBA" id="ARBA00022475"/>
    </source>
</evidence>
<comment type="caution">
    <text evidence="10">The sequence shown here is derived from an EMBL/GenBank/DDBJ whole genome shotgun (WGS) entry which is preliminary data.</text>
</comment>
<dbReference type="EMBL" id="BMMI01000001">
    <property type="protein sequence ID" value="GGL50345.1"/>
    <property type="molecule type" value="Genomic_DNA"/>
</dbReference>
<accession>A0A846LH60</accession>
<gene>
    <name evidence="10" type="ORF">FB380_001363</name>
    <name evidence="9" type="ORF">GCM10011589_03340</name>
</gene>
<protein>
    <recommendedName>
        <fullName evidence="7">TVP38/TMEM64 family membrane protein</fullName>
    </recommendedName>
</protein>
<organism evidence="10 11">
    <name type="scientific">Modestobacter marinus</name>
    <dbReference type="NCBI Taxonomy" id="477641"/>
    <lineage>
        <taxon>Bacteria</taxon>
        <taxon>Bacillati</taxon>
        <taxon>Actinomycetota</taxon>
        <taxon>Actinomycetes</taxon>
        <taxon>Geodermatophilales</taxon>
        <taxon>Geodermatophilaceae</taxon>
        <taxon>Modestobacter</taxon>
    </lineage>
</organism>
<dbReference type="RefSeq" id="WP_229681775.1">
    <property type="nucleotide sequence ID" value="NZ_BAABJU010000001.1"/>
</dbReference>
<dbReference type="AlphaFoldDB" id="A0A846LH60"/>
<feature type="transmembrane region" description="Helical" evidence="7">
    <location>
        <begin position="213"/>
        <end position="232"/>
    </location>
</feature>
<evidence type="ECO:0000313" key="9">
    <source>
        <dbReference type="EMBL" id="GGL50345.1"/>
    </source>
</evidence>
<sequence length="241" mass="24274">MSSAPPQDPAPARLPRSRTAALRRLPARTTRRAVLLVALVVVGCAVALTSDVPDVATLRAWLADVGPLGWAALVAALALATLAPVPRTALSVLAGVLAGFWGGLALALTSGLLGAAAGFLLARRLGREVVTRLAGPRLARADARLSERGFLAVLVGRLTPIAPFTAVSYAGGLSGMRWRDYLAGTALGVVPGTVLHVGIGATAGTVGAGGAPLALSLVPFTVALVVLGAVALRRRRTGLAG</sequence>
<comment type="similarity">
    <text evidence="2 7">Belongs to the TVP38/TMEM64 family.</text>
</comment>
<dbReference type="Proteomes" id="UP000648663">
    <property type="component" value="Unassembled WGS sequence"/>
</dbReference>
<feature type="transmembrane region" description="Helical" evidence="7">
    <location>
        <begin position="181"/>
        <end position="201"/>
    </location>
</feature>
<comment type="subcellular location">
    <subcellularLocation>
        <location evidence="1 7">Cell membrane</location>
        <topology evidence="1 7">Multi-pass membrane protein</topology>
    </subcellularLocation>
</comment>
<evidence type="ECO:0000313" key="10">
    <source>
        <dbReference type="EMBL" id="NIH66917.1"/>
    </source>
</evidence>
<keyword evidence="4 7" id="KW-0812">Transmembrane</keyword>
<feature type="transmembrane region" description="Helical" evidence="7">
    <location>
        <begin position="65"/>
        <end position="85"/>
    </location>
</feature>
<evidence type="ECO:0000313" key="11">
    <source>
        <dbReference type="Proteomes" id="UP000552836"/>
    </source>
</evidence>
<evidence type="ECO:0000256" key="6">
    <source>
        <dbReference type="ARBA" id="ARBA00023136"/>
    </source>
</evidence>
<reference evidence="10 11" key="3">
    <citation type="submission" date="2020-02" db="EMBL/GenBank/DDBJ databases">
        <title>Sequencing the genomes of 1000 actinobacteria strains.</title>
        <authorList>
            <person name="Klenk H.-P."/>
        </authorList>
    </citation>
    <scope>NUCLEOTIDE SEQUENCE [LARGE SCALE GENOMIC DNA]</scope>
    <source>
        <strain evidence="10 11">DSM 45201</strain>
    </source>
</reference>
<feature type="transmembrane region" description="Helical" evidence="7">
    <location>
        <begin position="150"/>
        <end position="169"/>
    </location>
</feature>
<keyword evidence="12" id="KW-1185">Reference proteome</keyword>
<dbReference type="Proteomes" id="UP000552836">
    <property type="component" value="Unassembled WGS sequence"/>
</dbReference>